<sequence>MTSKFLQMEYVLFIEREANVQVEVEREANTQIEVEREANTQIKNK</sequence>
<protein>
    <submittedName>
        <fullName evidence="1">Uncharacterized protein</fullName>
    </submittedName>
</protein>
<name>A0ABQ3VJU3_9CHLR</name>
<dbReference type="Proteomes" id="UP000635565">
    <property type="component" value="Unassembled WGS sequence"/>
</dbReference>
<reference evidence="1 2" key="1">
    <citation type="journal article" date="2021" name="Int. J. Syst. Evol. Microbiol.">
        <title>Reticulibacter mediterranei gen. nov., sp. nov., within the new family Reticulibacteraceae fam. nov., and Ktedonospora formicarum gen. nov., sp. nov., Ktedonobacter robiniae sp. nov., Dictyobacter formicarum sp. nov. and Dictyobacter arantiisoli sp. nov., belonging to the class Ktedonobacteria.</title>
        <authorList>
            <person name="Yabe S."/>
            <person name="Zheng Y."/>
            <person name="Wang C.M."/>
            <person name="Sakai Y."/>
            <person name="Abe K."/>
            <person name="Yokota A."/>
            <person name="Donadio S."/>
            <person name="Cavaletti L."/>
            <person name="Monciardini P."/>
        </authorList>
    </citation>
    <scope>NUCLEOTIDE SEQUENCE [LARGE SCALE GENOMIC DNA]</scope>
    <source>
        <strain evidence="1 2">SOSP1-9</strain>
    </source>
</reference>
<comment type="caution">
    <text evidence="1">The sequence shown here is derived from an EMBL/GenBank/DDBJ whole genome shotgun (WGS) entry which is preliminary data.</text>
</comment>
<evidence type="ECO:0000313" key="1">
    <source>
        <dbReference type="EMBL" id="GHO86487.1"/>
    </source>
</evidence>
<proteinExistence type="predicted"/>
<evidence type="ECO:0000313" key="2">
    <source>
        <dbReference type="Proteomes" id="UP000635565"/>
    </source>
</evidence>
<accession>A0ABQ3VJU3</accession>
<organism evidence="1 2">
    <name type="scientific">Dictyobacter formicarum</name>
    <dbReference type="NCBI Taxonomy" id="2778368"/>
    <lineage>
        <taxon>Bacteria</taxon>
        <taxon>Bacillati</taxon>
        <taxon>Chloroflexota</taxon>
        <taxon>Ktedonobacteria</taxon>
        <taxon>Ktedonobacterales</taxon>
        <taxon>Dictyobacteraceae</taxon>
        <taxon>Dictyobacter</taxon>
    </lineage>
</organism>
<keyword evidence="2" id="KW-1185">Reference proteome</keyword>
<dbReference type="EMBL" id="BNJJ01000013">
    <property type="protein sequence ID" value="GHO86487.1"/>
    <property type="molecule type" value="Genomic_DNA"/>
</dbReference>
<gene>
    <name evidence="1" type="ORF">KSZ_44930</name>
</gene>